<evidence type="ECO:0000313" key="8">
    <source>
        <dbReference type="Proteomes" id="UP000068832"/>
    </source>
</evidence>
<evidence type="ECO:0000313" key="1">
    <source>
        <dbReference type="EMBL" id="AKV74605.1"/>
    </source>
</evidence>
<dbReference type="EMBL" id="CP012175">
    <property type="protein sequence ID" value="AKV81339.1"/>
    <property type="molecule type" value="Genomic_DNA"/>
</dbReference>
<dbReference type="Gene3D" id="2.20.25.10">
    <property type="match status" value="1"/>
</dbReference>
<dbReference type="Proteomes" id="UP000062475">
    <property type="component" value="Chromosome"/>
</dbReference>
<dbReference type="PATRIC" id="fig|43687.5.peg.1741"/>
<organism evidence="2 7">
    <name type="scientific">Metallosphaera sedula</name>
    <dbReference type="NCBI Taxonomy" id="43687"/>
    <lineage>
        <taxon>Archaea</taxon>
        <taxon>Thermoproteota</taxon>
        <taxon>Thermoprotei</taxon>
        <taxon>Sulfolobales</taxon>
        <taxon>Sulfolobaceae</taxon>
        <taxon>Metallosphaera</taxon>
    </lineage>
</organism>
<accession>A0A0K1SQJ0</accession>
<dbReference type="EMBL" id="CP012173">
    <property type="protein sequence ID" value="AKV76843.1"/>
    <property type="molecule type" value="Genomic_DNA"/>
</dbReference>
<evidence type="ECO:0000313" key="7">
    <source>
        <dbReference type="Proteomes" id="UP000062475"/>
    </source>
</evidence>
<dbReference type="EMBL" id="CP012172">
    <property type="protein sequence ID" value="AKV74605.1"/>
    <property type="molecule type" value="Genomic_DNA"/>
</dbReference>
<dbReference type="OrthoDB" id="7926at2157"/>
<evidence type="ECO:0000313" key="3">
    <source>
        <dbReference type="EMBL" id="AKV79094.1"/>
    </source>
</evidence>
<evidence type="ECO:0000313" key="4">
    <source>
        <dbReference type="EMBL" id="AKV81339.1"/>
    </source>
</evidence>
<evidence type="ECO:0000313" key="6">
    <source>
        <dbReference type="Proteomes" id="UP000062398"/>
    </source>
</evidence>
<name>A0A0K1SQJ0_9CREN</name>
<dbReference type="GeneID" id="97613288"/>
<dbReference type="RefSeq" id="WP_053092991.1">
    <property type="nucleotide sequence ID" value="NZ_AP019770.1"/>
</dbReference>
<sequence length="61" mass="7068">MNEVICPRCGVRMEFISEAETTNNRKVIRYFYRCPACGTKLTDSEIALERADNTVLIKIRK</sequence>
<reference evidence="5 6" key="1">
    <citation type="journal article" date="2015" name="Genome Announc.">
        <title>Complete Genome Sequences of Evolved Arsenate-Resistant Metallosphaera sedula Strains.</title>
        <authorList>
            <person name="Ai C."/>
            <person name="McCarthy S."/>
            <person name="Schackwitz W."/>
            <person name="Martin J."/>
            <person name="Lipzen A."/>
            <person name="Blum P."/>
        </authorList>
    </citation>
    <scope>NUCLEOTIDE SEQUENCE [LARGE SCALE GENOMIC DNA]</scope>
    <source>
        <strain evidence="3 6">ARS120-1</strain>
        <strain evidence="4 5">ARS120-2</strain>
        <strain evidence="1 8">ARS50-1</strain>
        <strain evidence="2 7">ARS50-2</strain>
    </source>
</reference>
<gene>
    <name evidence="1" type="ORF">MsedA_1636</name>
    <name evidence="2" type="ORF">MsedB_1638</name>
    <name evidence="3" type="ORF">MsedC_1636</name>
    <name evidence="4" type="ORF">MsedD_1637</name>
</gene>
<dbReference type="AlphaFoldDB" id="A0A0K1SQJ0"/>
<dbReference type="Proteomes" id="UP000061362">
    <property type="component" value="Chromosome"/>
</dbReference>
<dbReference type="EMBL" id="CP012174">
    <property type="protein sequence ID" value="AKV79094.1"/>
    <property type="molecule type" value="Genomic_DNA"/>
</dbReference>
<evidence type="ECO:0000313" key="5">
    <source>
        <dbReference type="Proteomes" id="UP000061362"/>
    </source>
</evidence>
<dbReference type="Proteomes" id="UP000068832">
    <property type="component" value="Chromosome"/>
</dbReference>
<protein>
    <submittedName>
        <fullName evidence="2">Uncharacterized protein</fullName>
    </submittedName>
</protein>
<proteinExistence type="predicted"/>
<evidence type="ECO:0000313" key="2">
    <source>
        <dbReference type="EMBL" id="AKV76843.1"/>
    </source>
</evidence>
<dbReference type="Proteomes" id="UP000062398">
    <property type="component" value="Chromosome"/>
</dbReference>